<comment type="caution">
    <text evidence="2">The sequence shown here is derived from an EMBL/GenBank/DDBJ whole genome shotgun (WGS) entry which is preliminary data.</text>
</comment>
<gene>
    <name evidence="2" type="ORF">BJF91_17225</name>
    <name evidence="1" type="ORF">GGQ71_000064</name>
</gene>
<dbReference type="OrthoDB" id="8369924at2"/>
<name>A0A1Q9A2X0_9HYPH</name>
<keyword evidence="3" id="KW-1185">Reference proteome</keyword>
<accession>A0A1Q9A2X0</accession>
<proteinExistence type="predicted"/>
<reference evidence="2 3" key="1">
    <citation type="submission" date="2016-09" db="EMBL/GenBank/DDBJ databases">
        <title>Rhizobium oryziradicis sp. nov., isolated from the root of rice.</title>
        <authorList>
            <person name="Zhao J."/>
            <person name="Zhang X."/>
        </authorList>
    </citation>
    <scope>NUCLEOTIDE SEQUENCE [LARGE SCALE GENOMIC DNA]</scope>
    <source>
        <strain evidence="2 3">14971</strain>
    </source>
</reference>
<organism evidence="2 3">
    <name type="scientific">Allorhizobium taibaishanense</name>
    <dbReference type="NCBI Taxonomy" id="887144"/>
    <lineage>
        <taxon>Bacteria</taxon>
        <taxon>Pseudomonadati</taxon>
        <taxon>Pseudomonadota</taxon>
        <taxon>Alphaproteobacteria</taxon>
        <taxon>Hyphomicrobiales</taxon>
        <taxon>Rhizobiaceae</taxon>
        <taxon>Rhizobium/Agrobacterium group</taxon>
        <taxon>Allorhizobium</taxon>
    </lineage>
</organism>
<sequence>MRAINREQAAALKGATRRAIQMAGTAESFQHITRVGKAPLSNYASTSDDNAEKFMPLDIVLEADLEAGSPVITEQLARLQGYRLVKDEPAAAAAKLNLMDLLSMDSVSNALKTVVVEALDDGHISTGEARDIGREGEKLIKKIREIMSKAGAGV</sequence>
<dbReference type="RefSeq" id="WP_075614666.1">
    <property type="nucleotide sequence ID" value="NZ_JACIED010000001.1"/>
</dbReference>
<protein>
    <submittedName>
        <fullName evidence="2">Uncharacterized protein</fullName>
    </submittedName>
</protein>
<reference evidence="1 4" key="2">
    <citation type="submission" date="2020-08" db="EMBL/GenBank/DDBJ databases">
        <title>Genomic Encyclopedia of Type Strains, Phase IV (KMG-IV): sequencing the most valuable type-strain genomes for metagenomic binning, comparative biology and taxonomic classification.</title>
        <authorList>
            <person name="Goeker M."/>
        </authorList>
    </citation>
    <scope>NUCLEOTIDE SEQUENCE [LARGE SCALE GENOMIC DNA]</scope>
    <source>
        <strain evidence="1 4">DSM 100021</strain>
    </source>
</reference>
<evidence type="ECO:0000313" key="2">
    <source>
        <dbReference type="EMBL" id="OLP48876.1"/>
    </source>
</evidence>
<dbReference type="Proteomes" id="UP000185598">
    <property type="component" value="Unassembled WGS sequence"/>
</dbReference>
<evidence type="ECO:0000313" key="3">
    <source>
        <dbReference type="Proteomes" id="UP000185598"/>
    </source>
</evidence>
<evidence type="ECO:0000313" key="1">
    <source>
        <dbReference type="EMBL" id="MBB4005828.1"/>
    </source>
</evidence>
<dbReference type="Proteomes" id="UP000544107">
    <property type="component" value="Unassembled WGS sequence"/>
</dbReference>
<evidence type="ECO:0000313" key="4">
    <source>
        <dbReference type="Proteomes" id="UP000544107"/>
    </source>
</evidence>
<dbReference type="EMBL" id="MKIN01000022">
    <property type="protein sequence ID" value="OLP48876.1"/>
    <property type="molecule type" value="Genomic_DNA"/>
</dbReference>
<dbReference type="STRING" id="887144.BJF91_17225"/>
<dbReference type="AlphaFoldDB" id="A0A1Q9A2X0"/>
<dbReference type="EMBL" id="JACIED010000001">
    <property type="protein sequence ID" value="MBB4005828.1"/>
    <property type="molecule type" value="Genomic_DNA"/>
</dbReference>